<dbReference type="AlphaFoldDB" id="C4GCH7"/>
<name>C4GCH7_9FIRM</name>
<feature type="domain" description="Solute-binding protein family 3/N-terminal" evidence="3">
    <location>
        <begin position="43"/>
        <end position="262"/>
    </location>
</feature>
<protein>
    <submittedName>
        <fullName evidence="5">ABC transporter, substrate-binding protein, family 3</fullName>
    </submittedName>
</protein>
<evidence type="ECO:0000259" key="3">
    <source>
        <dbReference type="SMART" id="SM00062"/>
    </source>
</evidence>
<dbReference type="PROSITE" id="PS51257">
    <property type="entry name" value="PROKAR_LIPOPROTEIN"/>
    <property type="match status" value="1"/>
</dbReference>
<reference evidence="5" key="1">
    <citation type="submission" date="2009-04" db="EMBL/GenBank/DDBJ databases">
        <authorList>
            <person name="Weinstock G."/>
            <person name="Sodergren E."/>
            <person name="Clifton S."/>
            <person name="Fulton L."/>
            <person name="Fulton B."/>
            <person name="Courtney L."/>
            <person name="Fronick C."/>
            <person name="Harrison M."/>
            <person name="Strong C."/>
            <person name="Farmer C."/>
            <person name="Delahaunty K."/>
            <person name="Markovic C."/>
            <person name="Hall O."/>
            <person name="Minx P."/>
            <person name="Tomlinson C."/>
            <person name="Mitreva M."/>
            <person name="Nelson J."/>
            <person name="Hou S."/>
            <person name="Wollam A."/>
            <person name="Pepin K.H."/>
            <person name="Johnson M."/>
            <person name="Bhonagiri V."/>
            <person name="Nash W.E."/>
            <person name="Warren W."/>
            <person name="Chinwalla A."/>
            <person name="Mardis E.R."/>
            <person name="Wilson R.K."/>
        </authorList>
    </citation>
    <scope>NUCLEOTIDE SEQUENCE [LARGE SCALE GENOMIC DNA]</scope>
    <source>
        <strain evidence="5">DSM 14600</strain>
    </source>
</reference>
<evidence type="ECO:0000313" key="6">
    <source>
        <dbReference type="Proteomes" id="UP000003494"/>
    </source>
</evidence>
<dbReference type="CDD" id="cd13624">
    <property type="entry name" value="PBP2_Arg_Lys_His"/>
    <property type="match status" value="1"/>
</dbReference>
<evidence type="ECO:0000256" key="1">
    <source>
        <dbReference type="ARBA" id="ARBA00022729"/>
    </source>
</evidence>
<sequence length="262" mass="28224">MNMKMKKIAVLGLVMLTSISILAACGSSKTDDSGKTGSEKKDTLTMATAADFPPYEYMEGNDYKGIDIELSQAIADKLGVKLEIQNVPFDSIIAGVQSGKYDFGMSGITINDERKQSVNFSDPYISAVQSIIVKSDSSIADKDALKDVSKIGVQTGTTGDSDATKDYGEDKITRYTVATDAIQALMSGKVDAVIIDNKPAQEYVKANGSALKILPTAYEEEQYAIAVNKSNDDLQKKINQAIKDLKADGTVDKILAKYESNK</sequence>
<dbReference type="Pfam" id="PF00497">
    <property type="entry name" value="SBP_bac_3"/>
    <property type="match status" value="1"/>
</dbReference>
<comment type="caution">
    <text evidence="5">The sequence shown here is derived from an EMBL/GenBank/DDBJ whole genome shotgun (WGS) entry which is preliminary data.</text>
</comment>
<dbReference type="SUPFAM" id="SSF53850">
    <property type="entry name" value="Periplasmic binding protein-like II"/>
    <property type="match status" value="1"/>
</dbReference>
<dbReference type="HOGENOM" id="CLU_019602_18_2_9"/>
<dbReference type="Gene3D" id="3.40.190.10">
    <property type="entry name" value="Periplasmic binding protein-like II"/>
    <property type="match status" value="2"/>
</dbReference>
<feature type="chain" id="PRO_5038345563" evidence="2">
    <location>
        <begin position="24"/>
        <end position="262"/>
    </location>
</feature>
<accession>C4GCH7</accession>
<evidence type="ECO:0000313" key="5">
    <source>
        <dbReference type="EMBL" id="EEP27677.1"/>
    </source>
</evidence>
<organism evidence="5 6">
    <name type="scientific">Shuttleworthella satelles DSM 14600</name>
    <dbReference type="NCBI Taxonomy" id="626523"/>
    <lineage>
        <taxon>Bacteria</taxon>
        <taxon>Bacillati</taxon>
        <taxon>Bacillota</taxon>
        <taxon>Clostridia</taxon>
        <taxon>Lachnospirales</taxon>
        <taxon>Lachnospiraceae</taxon>
        <taxon>Shuttleworthella</taxon>
    </lineage>
</organism>
<dbReference type="PANTHER" id="PTHR35936:SF17">
    <property type="entry name" value="ARGININE-BINDING EXTRACELLULAR PROTEIN ARTP"/>
    <property type="match status" value="1"/>
</dbReference>
<dbReference type="Proteomes" id="UP000003494">
    <property type="component" value="Unassembled WGS sequence"/>
</dbReference>
<keyword evidence="1 2" id="KW-0732">Signal</keyword>
<feature type="signal peptide" evidence="2">
    <location>
        <begin position="1"/>
        <end position="23"/>
    </location>
</feature>
<dbReference type="SMART" id="SM00079">
    <property type="entry name" value="PBPe"/>
    <property type="match status" value="1"/>
</dbReference>
<dbReference type="InterPro" id="IPR001638">
    <property type="entry name" value="Solute-binding_3/MltF_N"/>
</dbReference>
<dbReference type="SMART" id="SM00062">
    <property type="entry name" value="PBPb"/>
    <property type="match status" value="1"/>
</dbReference>
<dbReference type="GO" id="GO:0015276">
    <property type="term" value="F:ligand-gated monoatomic ion channel activity"/>
    <property type="evidence" value="ECO:0007669"/>
    <property type="project" value="InterPro"/>
</dbReference>
<keyword evidence="6" id="KW-1185">Reference proteome</keyword>
<gene>
    <name evidence="5" type="ORF">GCWU000342_01671</name>
</gene>
<evidence type="ECO:0000259" key="4">
    <source>
        <dbReference type="SMART" id="SM00079"/>
    </source>
</evidence>
<feature type="domain" description="Ionotropic glutamate receptor C-terminal" evidence="4">
    <location>
        <begin position="43"/>
        <end position="257"/>
    </location>
</feature>
<dbReference type="eggNOG" id="COG0834">
    <property type="taxonomic scope" value="Bacteria"/>
</dbReference>
<dbReference type="STRING" id="626523.GCWU000342_01671"/>
<dbReference type="InterPro" id="IPR001320">
    <property type="entry name" value="Iontro_rcpt_C"/>
</dbReference>
<evidence type="ECO:0000256" key="2">
    <source>
        <dbReference type="SAM" id="SignalP"/>
    </source>
</evidence>
<dbReference type="PANTHER" id="PTHR35936">
    <property type="entry name" value="MEMBRANE-BOUND LYTIC MUREIN TRANSGLYCOSYLASE F"/>
    <property type="match status" value="1"/>
</dbReference>
<dbReference type="EMBL" id="ACIP02000004">
    <property type="protein sequence ID" value="EEP27677.1"/>
    <property type="molecule type" value="Genomic_DNA"/>
</dbReference>
<dbReference type="GO" id="GO:0016020">
    <property type="term" value="C:membrane"/>
    <property type="evidence" value="ECO:0007669"/>
    <property type="project" value="InterPro"/>
</dbReference>
<proteinExistence type="predicted"/>